<dbReference type="GO" id="GO:0020037">
    <property type="term" value="F:heme binding"/>
    <property type="evidence" value="ECO:0007669"/>
    <property type="project" value="InterPro"/>
</dbReference>
<keyword evidence="7" id="KW-0256">Endoplasmic reticulum</keyword>
<dbReference type="PANTHER" id="PTHR24300">
    <property type="entry name" value="CYTOCHROME P450 508A4-RELATED"/>
    <property type="match status" value="1"/>
</dbReference>
<evidence type="ECO:0000256" key="4">
    <source>
        <dbReference type="ARBA" id="ARBA00010617"/>
    </source>
</evidence>
<evidence type="ECO:0000256" key="2">
    <source>
        <dbReference type="ARBA" id="ARBA00004174"/>
    </source>
</evidence>
<evidence type="ECO:0000256" key="8">
    <source>
        <dbReference type="ARBA" id="ARBA00022848"/>
    </source>
</evidence>
<dbReference type="InterPro" id="IPR001128">
    <property type="entry name" value="Cyt_P450"/>
</dbReference>
<dbReference type="InterPro" id="IPR050182">
    <property type="entry name" value="Cytochrome_P450_fam2"/>
</dbReference>
<keyword evidence="6 13" id="KW-0479">Metal-binding</keyword>
<keyword evidence="12" id="KW-0472">Membrane</keyword>
<dbReference type="PANTHER" id="PTHR24300:SF387">
    <property type="entry name" value="INACTIVE CYTOCHROME P450 2G1"/>
    <property type="match status" value="1"/>
</dbReference>
<comment type="similarity">
    <text evidence="4 14">Belongs to the cytochrome P450 family.</text>
</comment>
<evidence type="ECO:0000256" key="6">
    <source>
        <dbReference type="ARBA" id="ARBA00022723"/>
    </source>
</evidence>
<reference evidence="15" key="1">
    <citation type="thesis" date="2020" institute="ProQuest LLC" country="789 East Eisenhower Parkway, Ann Arbor, MI, USA">
        <title>Comparative Genomics and Chromosome Evolution.</title>
        <authorList>
            <person name="Mudd A.B."/>
        </authorList>
    </citation>
    <scope>NUCLEOTIDE SEQUENCE</scope>
    <source>
        <strain evidence="15">HN-11 Male</strain>
        <tissue evidence="15">Kidney and liver</tissue>
    </source>
</reference>
<comment type="caution">
    <text evidence="15">The sequence shown here is derived from an EMBL/GenBank/DDBJ whole genome shotgun (WGS) entry which is preliminary data.</text>
</comment>
<proteinExistence type="inferred from homology"/>
<organism evidence="15 16">
    <name type="scientific">Eleutherodactylus coqui</name>
    <name type="common">Puerto Rican coqui</name>
    <dbReference type="NCBI Taxonomy" id="57060"/>
    <lineage>
        <taxon>Eukaryota</taxon>
        <taxon>Metazoa</taxon>
        <taxon>Chordata</taxon>
        <taxon>Craniata</taxon>
        <taxon>Vertebrata</taxon>
        <taxon>Euteleostomi</taxon>
        <taxon>Amphibia</taxon>
        <taxon>Batrachia</taxon>
        <taxon>Anura</taxon>
        <taxon>Neobatrachia</taxon>
        <taxon>Hyloidea</taxon>
        <taxon>Eleutherodactylidae</taxon>
        <taxon>Eleutherodactylinae</taxon>
        <taxon>Eleutherodactylus</taxon>
        <taxon>Eleutherodactylus</taxon>
    </lineage>
</organism>
<evidence type="ECO:0000256" key="7">
    <source>
        <dbReference type="ARBA" id="ARBA00022824"/>
    </source>
</evidence>
<dbReference type="Pfam" id="PF00067">
    <property type="entry name" value="p450"/>
    <property type="match status" value="1"/>
</dbReference>
<dbReference type="SUPFAM" id="SSF48264">
    <property type="entry name" value="Cytochrome P450"/>
    <property type="match status" value="1"/>
</dbReference>
<dbReference type="GO" id="GO:0006082">
    <property type="term" value="P:organic acid metabolic process"/>
    <property type="evidence" value="ECO:0007669"/>
    <property type="project" value="TreeGrafter"/>
</dbReference>
<dbReference type="PRINTS" id="PR00385">
    <property type="entry name" value="P450"/>
</dbReference>
<protein>
    <submittedName>
        <fullName evidence="15">Uncharacterized protein</fullName>
    </submittedName>
</protein>
<dbReference type="GO" id="GO:0006805">
    <property type="term" value="P:xenobiotic metabolic process"/>
    <property type="evidence" value="ECO:0007669"/>
    <property type="project" value="TreeGrafter"/>
</dbReference>
<dbReference type="AlphaFoldDB" id="A0A8J6BB28"/>
<dbReference type="InterPro" id="IPR002401">
    <property type="entry name" value="Cyt_P450_E_grp-I"/>
</dbReference>
<dbReference type="EMBL" id="WNTK01004186">
    <property type="protein sequence ID" value="KAG9464601.1"/>
    <property type="molecule type" value="Genomic_DNA"/>
</dbReference>
<accession>A0A8J6BB28</accession>
<dbReference type="Gene3D" id="1.10.630.10">
    <property type="entry name" value="Cytochrome P450"/>
    <property type="match status" value="1"/>
</dbReference>
<dbReference type="Proteomes" id="UP000770717">
    <property type="component" value="Unassembled WGS sequence"/>
</dbReference>
<keyword evidence="9 14" id="KW-0560">Oxidoreductase</keyword>
<evidence type="ECO:0000313" key="15">
    <source>
        <dbReference type="EMBL" id="KAG9464601.1"/>
    </source>
</evidence>
<keyword evidence="5 13" id="KW-0349">Heme</keyword>
<evidence type="ECO:0000256" key="9">
    <source>
        <dbReference type="ARBA" id="ARBA00023002"/>
    </source>
</evidence>
<keyword evidence="10 13" id="KW-0408">Iron</keyword>
<evidence type="ECO:0000256" key="13">
    <source>
        <dbReference type="PIRSR" id="PIRSR602401-1"/>
    </source>
</evidence>
<keyword evidence="8" id="KW-0492">Microsome</keyword>
<evidence type="ECO:0000256" key="3">
    <source>
        <dbReference type="ARBA" id="ARBA00004406"/>
    </source>
</evidence>
<comment type="subcellular location">
    <subcellularLocation>
        <location evidence="3">Endoplasmic reticulum membrane</location>
        <topology evidence="3">Peripheral membrane protein</topology>
    </subcellularLocation>
    <subcellularLocation>
        <location evidence="2">Microsome membrane</location>
        <topology evidence="2">Peripheral membrane protein</topology>
    </subcellularLocation>
</comment>
<evidence type="ECO:0000256" key="11">
    <source>
        <dbReference type="ARBA" id="ARBA00023033"/>
    </source>
</evidence>
<feature type="binding site" description="axial binding residue" evidence="13">
    <location>
        <position position="216"/>
    </location>
    <ligand>
        <name>heme</name>
        <dbReference type="ChEBI" id="CHEBI:30413"/>
    </ligand>
    <ligandPart>
        <name>Fe</name>
        <dbReference type="ChEBI" id="CHEBI:18248"/>
    </ligandPart>
</feature>
<evidence type="ECO:0000256" key="5">
    <source>
        <dbReference type="ARBA" id="ARBA00022617"/>
    </source>
</evidence>
<comment type="cofactor">
    <cofactor evidence="1 13">
        <name>heme</name>
        <dbReference type="ChEBI" id="CHEBI:30413"/>
    </cofactor>
</comment>
<dbReference type="FunFam" id="1.10.630.10:FF:000238">
    <property type="entry name" value="Cytochrome P450 2A6"/>
    <property type="match status" value="1"/>
</dbReference>
<dbReference type="GO" id="GO:0005789">
    <property type="term" value="C:endoplasmic reticulum membrane"/>
    <property type="evidence" value="ECO:0007669"/>
    <property type="project" value="UniProtKB-SubCell"/>
</dbReference>
<dbReference type="PROSITE" id="PS00086">
    <property type="entry name" value="CYTOCHROME_P450"/>
    <property type="match status" value="1"/>
</dbReference>
<dbReference type="PRINTS" id="PR00463">
    <property type="entry name" value="EP450I"/>
</dbReference>
<dbReference type="GO" id="GO:0005506">
    <property type="term" value="F:iron ion binding"/>
    <property type="evidence" value="ECO:0007669"/>
    <property type="project" value="InterPro"/>
</dbReference>
<evidence type="ECO:0000256" key="1">
    <source>
        <dbReference type="ARBA" id="ARBA00001971"/>
    </source>
</evidence>
<dbReference type="InterPro" id="IPR017972">
    <property type="entry name" value="Cyt_P450_CS"/>
</dbReference>
<evidence type="ECO:0000256" key="14">
    <source>
        <dbReference type="RuleBase" id="RU000461"/>
    </source>
</evidence>
<evidence type="ECO:0000256" key="12">
    <source>
        <dbReference type="ARBA" id="ARBA00023136"/>
    </source>
</evidence>
<dbReference type="GO" id="GO:0016712">
    <property type="term" value="F:oxidoreductase activity, acting on paired donors, with incorporation or reduction of molecular oxygen, reduced flavin or flavoprotein as one donor, and incorporation of one atom of oxygen"/>
    <property type="evidence" value="ECO:0007669"/>
    <property type="project" value="TreeGrafter"/>
</dbReference>
<keyword evidence="11 14" id="KW-0503">Monooxygenase</keyword>
<dbReference type="InterPro" id="IPR036396">
    <property type="entry name" value="Cyt_P450_sf"/>
</dbReference>
<gene>
    <name evidence="15" type="ORF">GDO78_019683</name>
</gene>
<name>A0A8J6BB28_ELECQ</name>
<sequence length="271" mass="31216">MFPFLEYFLVSHKTILKNVGEFYDFISRMFAEHLRNLDENDQRSFIDAFLIRQKEEAGSPHAYFHDGNLTRLVRNLFTGGTETTATTLRWGLLLMMKYPKFQEKVQEEIALVIGSAQPMYSHRGQMPFTNAVVHEIQRFADIVPLNLGHETAKDVTFRGYFIPKGTYIIPLLSSVLRDETQFEKPEEFYPNHFLDSKGNFIKKDAFMPFSAGRRACAGETLARMELFIFFTTLLQKFTFSFPSEVTDVDLSPLVAITNTPKPHMICAVPRC</sequence>
<dbReference type="OrthoDB" id="1055148at2759"/>
<evidence type="ECO:0000256" key="10">
    <source>
        <dbReference type="ARBA" id="ARBA00023004"/>
    </source>
</evidence>
<evidence type="ECO:0000313" key="16">
    <source>
        <dbReference type="Proteomes" id="UP000770717"/>
    </source>
</evidence>
<keyword evidence="16" id="KW-1185">Reference proteome</keyword>